<organism evidence="1 2">
    <name type="scientific">Thermoproteus sp. AZ2</name>
    <dbReference type="NCBI Taxonomy" id="1609232"/>
    <lineage>
        <taxon>Archaea</taxon>
        <taxon>Thermoproteota</taxon>
        <taxon>Thermoprotei</taxon>
        <taxon>Thermoproteales</taxon>
        <taxon>Thermoproteaceae</taxon>
        <taxon>Thermoproteus</taxon>
    </lineage>
</organism>
<comment type="caution">
    <text evidence="1">The sequence shown here is derived from an EMBL/GenBank/DDBJ whole genome shotgun (WGS) entry which is preliminary data.</text>
</comment>
<dbReference type="Proteomes" id="UP000033636">
    <property type="component" value="Unassembled WGS sequence"/>
</dbReference>
<name>A0ACC6V2D5_9CREN</name>
<protein>
    <submittedName>
        <fullName evidence="1">Uncharacterized protein</fullName>
    </submittedName>
</protein>
<evidence type="ECO:0000313" key="2">
    <source>
        <dbReference type="Proteomes" id="UP000033636"/>
    </source>
</evidence>
<sequence>MLIPLLALTALAALLGFAMRRVRDRALAALGIMGFSLIAIPALFINGGFLERLAAAIFAYEPYWEYLVPIAAFAIALLPPGKRANRSRRRSGGAERGEEFW</sequence>
<accession>A0ACC6V2D5</accession>
<proteinExistence type="predicted"/>
<evidence type="ECO:0000313" key="1">
    <source>
        <dbReference type="EMBL" id="MFB6491160.1"/>
    </source>
</evidence>
<gene>
    <name evidence="1" type="ORF">TU35_008010</name>
</gene>
<reference evidence="1" key="1">
    <citation type="submission" date="2024-07" db="EMBL/GenBank/DDBJ databases">
        <title>Metagenome and Metagenome-Assembled Genomes of Archaea from a hot spring from the geothermal field of Los Azufres, Mexico.</title>
        <authorList>
            <person name="Marin-Paredes R."/>
            <person name="Martinez-Romero E."/>
            <person name="Servin-Garciduenas L.E."/>
        </authorList>
    </citation>
    <scope>NUCLEOTIDE SEQUENCE</scope>
</reference>
<dbReference type="EMBL" id="JZWT02000023">
    <property type="protein sequence ID" value="MFB6491160.1"/>
    <property type="molecule type" value="Genomic_DNA"/>
</dbReference>